<reference evidence="2" key="1">
    <citation type="submission" date="2023-01" db="EMBL/GenBank/DDBJ databases">
        <title>Draft genome sequence of Nocardiopsis sp. LSu2-4 isolated from halophytes.</title>
        <authorList>
            <person name="Duangmal K."/>
            <person name="Chantavorakit T."/>
        </authorList>
    </citation>
    <scope>NUCLEOTIDE SEQUENCE</scope>
    <source>
        <strain evidence="2">LSu2-4</strain>
    </source>
</reference>
<proteinExistence type="predicted"/>
<evidence type="ECO:0000313" key="3">
    <source>
        <dbReference type="Proteomes" id="UP001165685"/>
    </source>
</evidence>
<name>A0ABT4TRV5_9ACTN</name>
<dbReference type="EMBL" id="JAQFWP010000054">
    <property type="protein sequence ID" value="MDA2807413.1"/>
    <property type="molecule type" value="Genomic_DNA"/>
</dbReference>
<gene>
    <name evidence="2" type="ORF">O4U47_23095</name>
</gene>
<keyword evidence="3" id="KW-1185">Reference proteome</keyword>
<organism evidence="2 3">
    <name type="scientific">Nocardiopsis suaedae</name>
    <dbReference type="NCBI Taxonomy" id="3018444"/>
    <lineage>
        <taxon>Bacteria</taxon>
        <taxon>Bacillati</taxon>
        <taxon>Actinomycetota</taxon>
        <taxon>Actinomycetes</taxon>
        <taxon>Streptosporangiales</taxon>
        <taxon>Nocardiopsidaceae</taxon>
        <taxon>Nocardiopsis</taxon>
    </lineage>
</organism>
<keyword evidence="1" id="KW-1133">Transmembrane helix</keyword>
<evidence type="ECO:0000313" key="2">
    <source>
        <dbReference type="EMBL" id="MDA2807413.1"/>
    </source>
</evidence>
<sequence length="42" mass="4650">MDWPTAAIIIAIILGVAFTATALGTTFMVRGQKEEKKNKKER</sequence>
<feature type="transmembrane region" description="Helical" evidence="1">
    <location>
        <begin position="6"/>
        <end position="29"/>
    </location>
</feature>
<comment type="caution">
    <text evidence="2">The sequence shown here is derived from an EMBL/GenBank/DDBJ whole genome shotgun (WGS) entry which is preliminary data.</text>
</comment>
<protein>
    <submittedName>
        <fullName evidence="2">Uncharacterized protein</fullName>
    </submittedName>
</protein>
<keyword evidence="1" id="KW-0472">Membrane</keyword>
<dbReference type="Proteomes" id="UP001165685">
    <property type="component" value="Unassembled WGS sequence"/>
</dbReference>
<keyword evidence="1" id="KW-0812">Transmembrane</keyword>
<dbReference type="RefSeq" id="WP_270680041.1">
    <property type="nucleotide sequence ID" value="NZ_JAQFWP010000054.1"/>
</dbReference>
<accession>A0ABT4TRV5</accession>
<evidence type="ECO:0000256" key="1">
    <source>
        <dbReference type="SAM" id="Phobius"/>
    </source>
</evidence>